<gene>
    <name evidence="2" type="ORF">SAMN05216201_11980</name>
</gene>
<dbReference type="Proteomes" id="UP000242930">
    <property type="component" value="Unassembled WGS sequence"/>
</dbReference>
<keyword evidence="1" id="KW-0175">Coiled coil</keyword>
<dbReference type="AlphaFoldDB" id="A0A1H7BWT9"/>
<dbReference type="STRING" id="915471.SAMN05216201_11980"/>
<dbReference type="EMBL" id="FNZE01000019">
    <property type="protein sequence ID" value="SEJ81921.1"/>
    <property type="molecule type" value="Genomic_DNA"/>
</dbReference>
<accession>A0A1H7BWT9</accession>
<evidence type="ECO:0000256" key="1">
    <source>
        <dbReference type="SAM" id="Coils"/>
    </source>
</evidence>
<feature type="coiled-coil region" evidence="1">
    <location>
        <begin position="50"/>
        <end position="113"/>
    </location>
</feature>
<keyword evidence="3" id="KW-1185">Reference proteome</keyword>
<dbReference type="RefSeq" id="WP_139214712.1">
    <property type="nucleotide sequence ID" value="NZ_FNZE01000019.1"/>
</dbReference>
<protein>
    <submittedName>
        <fullName evidence="2">Uncharacterized protein</fullName>
    </submittedName>
</protein>
<proteinExistence type="predicted"/>
<dbReference type="OrthoDB" id="6986010at2"/>
<reference evidence="3" key="1">
    <citation type="submission" date="2016-10" db="EMBL/GenBank/DDBJ databases">
        <authorList>
            <person name="Varghese N."/>
            <person name="Submissions S."/>
        </authorList>
    </citation>
    <scope>NUCLEOTIDE SEQUENCE [LARGE SCALE GENOMIC DNA]</scope>
    <source>
        <strain evidence="3">LMG 25967</strain>
    </source>
</reference>
<evidence type="ECO:0000313" key="3">
    <source>
        <dbReference type="Proteomes" id="UP000242930"/>
    </source>
</evidence>
<sequence length="208" mass="23044">MNVSEVRAGAPGGMSSESAWEAGYQQGFRDGHVASEATDLTQLAGVEKLLQQVLAEKSELGARLQALGEQLAVHDQAVSADFKKGIDDLQRRAACAELESEALKRDLAALDDKLTQRSKQYVEQCWQFNRSRVFMDATRKVLEALLQEGATESRRIRELFAQKYAEQVQRAQLKGLVKVAPETSPEFAEAMPSTRKFIMDMLGALPSR</sequence>
<organism evidence="2 3">
    <name type="scientific">Pseudomonas linyingensis</name>
    <dbReference type="NCBI Taxonomy" id="915471"/>
    <lineage>
        <taxon>Bacteria</taxon>
        <taxon>Pseudomonadati</taxon>
        <taxon>Pseudomonadota</taxon>
        <taxon>Gammaproteobacteria</taxon>
        <taxon>Pseudomonadales</taxon>
        <taxon>Pseudomonadaceae</taxon>
        <taxon>Pseudomonas</taxon>
    </lineage>
</organism>
<name>A0A1H7BWT9_9PSED</name>
<evidence type="ECO:0000313" key="2">
    <source>
        <dbReference type="EMBL" id="SEJ81921.1"/>
    </source>
</evidence>